<dbReference type="Pfam" id="PF00581">
    <property type="entry name" value="Rhodanese"/>
    <property type="match status" value="1"/>
</dbReference>
<dbReference type="SUPFAM" id="SSF52821">
    <property type="entry name" value="Rhodanese/Cell cycle control phosphatase"/>
    <property type="match status" value="1"/>
</dbReference>
<dbReference type="GO" id="GO:0004792">
    <property type="term" value="F:thiosulfate-cyanide sulfurtransferase activity"/>
    <property type="evidence" value="ECO:0007669"/>
    <property type="project" value="TreeGrafter"/>
</dbReference>
<dbReference type="OrthoDB" id="566238at2759"/>
<proteinExistence type="predicted"/>
<accession>A0A5C3EYS2</accession>
<organism evidence="2 3">
    <name type="scientific">Pseudozyma flocculosa</name>
    <dbReference type="NCBI Taxonomy" id="84751"/>
    <lineage>
        <taxon>Eukaryota</taxon>
        <taxon>Fungi</taxon>
        <taxon>Dikarya</taxon>
        <taxon>Basidiomycota</taxon>
        <taxon>Ustilaginomycotina</taxon>
        <taxon>Ustilaginomycetes</taxon>
        <taxon>Ustilaginales</taxon>
        <taxon>Ustilaginaceae</taxon>
        <taxon>Pseudozyma</taxon>
    </lineage>
</organism>
<protein>
    <recommendedName>
        <fullName evidence="1">Rhodanese domain-containing protein</fullName>
    </recommendedName>
</protein>
<sequence>MSLPRTVLRTSLRNLRTATPLSAPRLVPVLPYLAAAPSSSLLSIPAAPPRALHTTAPRPSQAGWSSKGEVKYSELKPITSSPSGEITLIDVREPSEVQEGIIPSAVNVPLSTFKDAFKTDRQADDFQRRFAFARPAYDDKIVVYCRSGKRSQQALEHLNKHGWNNVRNYTGSYLDWVQQEQQNKGQDDD</sequence>
<feature type="domain" description="Rhodanese" evidence="1">
    <location>
        <begin position="82"/>
        <end position="185"/>
    </location>
</feature>
<dbReference type="CDD" id="cd01519">
    <property type="entry name" value="RHOD_HSP67B2"/>
    <property type="match status" value="1"/>
</dbReference>
<dbReference type="AlphaFoldDB" id="A0A5C3EYS2"/>
<gene>
    <name evidence="2" type="ORF">PSFLO_01760</name>
</gene>
<dbReference type="InterPro" id="IPR036873">
    <property type="entry name" value="Rhodanese-like_dom_sf"/>
</dbReference>
<dbReference type="InterPro" id="IPR001763">
    <property type="entry name" value="Rhodanese-like_dom"/>
</dbReference>
<evidence type="ECO:0000313" key="2">
    <source>
        <dbReference type="EMBL" id="SPO36289.1"/>
    </source>
</evidence>
<evidence type="ECO:0000259" key="1">
    <source>
        <dbReference type="PROSITE" id="PS50206"/>
    </source>
</evidence>
<dbReference type="PANTHER" id="PTHR44086:SF10">
    <property type="entry name" value="THIOSULFATE SULFURTRANSFERASE_RHODANESE-LIKE DOMAIN-CONTAINING PROTEIN 3"/>
    <property type="match status" value="1"/>
</dbReference>
<dbReference type="EMBL" id="OOIP01000004">
    <property type="protein sequence ID" value="SPO36289.1"/>
    <property type="molecule type" value="Genomic_DNA"/>
</dbReference>
<dbReference type="Proteomes" id="UP000323386">
    <property type="component" value="Unassembled WGS sequence"/>
</dbReference>
<dbReference type="GO" id="GO:0005739">
    <property type="term" value="C:mitochondrion"/>
    <property type="evidence" value="ECO:0007669"/>
    <property type="project" value="TreeGrafter"/>
</dbReference>
<reference evidence="2 3" key="1">
    <citation type="submission" date="2018-03" db="EMBL/GenBank/DDBJ databases">
        <authorList>
            <person name="Guldener U."/>
        </authorList>
    </citation>
    <scope>NUCLEOTIDE SEQUENCE [LARGE SCALE GENOMIC DNA]</scope>
    <source>
        <strain evidence="2 3">DAOM196992</strain>
    </source>
</reference>
<dbReference type="PROSITE" id="PS50206">
    <property type="entry name" value="RHODANESE_3"/>
    <property type="match status" value="1"/>
</dbReference>
<dbReference type="SMART" id="SM00450">
    <property type="entry name" value="RHOD"/>
    <property type="match status" value="1"/>
</dbReference>
<name>A0A5C3EYS2_9BASI</name>
<keyword evidence="3" id="KW-1185">Reference proteome</keyword>
<evidence type="ECO:0000313" key="3">
    <source>
        <dbReference type="Proteomes" id="UP000323386"/>
    </source>
</evidence>
<dbReference type="PANTHER" id="PTHR44086">
    <property type="entry name" value="THIOSULFATE SULFURTRANSFERASE RDL2, MITOCHONDRIAL-RELATED"/>
    <property type="match status" value="1"/>
</dbReference>
<dbReference type="Gene3D" id="3.40.250.10">
    <property type="entry name" value="Rhodanese-like domain"/>
    <property type="match status" value="1"/>
</dbReference>